<reference evidence="2 3" key="1">
    <citation type="submission" date="2016-10" db="EMBL/GenBank/DDBJ databases">
        <title>Genome sequence of Streptomyces sp. MUSC 93.</title>
        <authorList>
            <person name="Lee L.-H."/>
            <person name="Ser H.-L."/>
            <person name="Law J.W.-F."/>
        </authorList>
    </citation>
    <scope>NUCLEOTIDE SEQUENCE [LARGE SCALE GENOMIC DNA]</scope>
    <source>
        <strain evidence="2 3">MUSC 93</strain>
    </source>
</reference>
<comment type="caution">
    <text evidence="2">The sequence shown here is derived from an EMBL/GenBank/DDBJ whole genome shotgun (WGS) entry which is preliminary data.</text>
</comment>
<dbReference type="AlphaFoldDB" id="A0A1S2PNV9"/>
<evidence type="ECO:0000313" key="3">
    <source>
        <dbReference type="Proteomes" id="UP000179935"/>
    </source>
</evidence>
<dbReference type="EMBL" id="MLYP01000023">
    <property type="protein sequence ID" value="OIJ95413.1"/>
    <property type="molecule type" value="Genomic_DNA"/>
</dbReference>
<gene>
    <name evidence="2" type="ORF">BIV24_09020</name>
</gene>
<accession>A0A1S2PNV9</accession>
<keyword evidence="3" id="KW-1185">Reference proteome</keyword>
<evidence type="ECO:0000256" key="1">
    <source>
        <dbReference type="SAM" id="MobiDB-lite"/>
    </source>
</evidence>
<feature type="compositionally biased region" description="Low complexity" evidence="1">
    <location>
        <begin position="47"/>
        <end position="73"/>
    </location>
</feature>
<dbReference type="Proteomes" id="UP000179935">
    <property type="component" value="Unassembled WGS sequence"/>
</dbReference>
<sequence length="73" mass="7575">MAKQPAAPAFTLQPLTAPKPTWWQTHRHQVLSVTALIGGFVLGQHSTNAPATPAADNPPAHTAPANTTATTTP</sequence>
<protein>
    <submittedName>
        <fullName evidence="2">Uncharacterized protein</fullName>
    </submittedName>
</protein>
<name>A0A1S2PNV9_9ACTN</name>
<evidence type="ECO:0000313" key="2">
    <source>
        <dbReference type="EMBL" id="OIJ95413.1"/>
    </source>
</evidence>
<dbReference type="RefSeq" id="WP_071365681.1">
    <property type="nucleotide sequence ID" value="NZ_MLYP01000023.1"/>
</dbReference>
<organism evidence="2 3">
    <name type="scientific">Streptomyces colonosanans</name>
    <dbReference type="NCBI Taxonomy" id="1428652"/>
    <lineage>
        <taxon>Bacteria</taxon>
        <taxon>Bacillati</taxon>
        <taxon>Actinomycetota</taxon>
        <taxon>Actinomycetes</taxon>
        <taxon>Kitasatosporales</taxon>
        <taxon>Streptomycetaceae</taxon>
        <taxon>Streptomyces</taxon>
    </lineage>
</organism>
<feature type="region of interest" description="Disordered" evidence="1">
    <location>
        <begin position="45"/>
        <end position="73"/>
    </location>
</feature>
<dbReference type="OrthoDB" id="4277617at2"/>
<dbReference type="STRING" id="1428652.BIV24_09020"/>
<proteinExistence type="predicted"/>